<dbReference type="AlphaFoldDB" id="A0A975D8T8"/>
<accession>A0A975D8T8</accession>
<dbReference type="CDD" id="cd02440">
    <property type="entry name" value="AdoMet_MTases"/>
    <property type="match status" value="1"/>
</dbReference>
<sequence length="229" mass="25872">MTDALTGNSRAITTNQNGIHDDLEKVVVKHLATPFRKPIAPFSEQTFAELTATVEAFLAANPSGQLILDSCCGVGESTIHLAAQNPNALVIGIDKSEHRVEKIEHHMKHKVSNFVILRGDLNDLWRLIAQANWPISKHYLLYPNPWPKAKHLQRRWHGAPVFSYIPKLGQNITLRSNWPIYVREFAEALKLAGFEPQVSDYQSDEAMTPFERKYWASGQNSTQLTCNFV</sequence>
<proteinExistence type="predicted"/>
<comment type="catalytic activity">
    <reaction evidence="1">
        <text>guanosine(46) in tRNA + S-adenosyl-L-methionine = N(7)-methylguanosine(46) in tRNA + S-adenosyl-L-homocysteine</text>
        <dbReference type="Rhea" id="RHEA:42708"/>
        <dbReference type="Rhea" id="RHEA-COMP:10188"/>
        <dbReference type="Rhea" id="RHEA-COMP:10189"/>
        <dbReference type="ChEBI" id="CHEBI:57856"/>
        <dbReference type="ChEBI" id="CHEBI:59789"/>
        <dbReference type="ChEBI" id="CHEBI:74269"/>
        <dbReference type="ChEBI" id="CHEBI:74480"/>
        <dbReference type="EC" id="2.1.1.33"/>
    </reaction>
</comment>
<evidence type="ECO:0000256" key="5">
    <source>
        <dbReference type="ARBA" id="ARBA00022679"/>
    </source>
</evidence>
<keyword evidence="4 8" id="KW-0489">Methyltransferase</keyword>
<dbReference type="Gene3D" id="3.40.50.150">
    <property type="entry name" value="Vaccinia Virus protein VP39"/>
    <property type="match status" value="1"/>
</dbReference>
<dbReference type="PANTHER" id="PTHR23417">
    <property type="entry name" value="3-DEOXY-D-MANNO-OCTULOSONIC-ACID TRANSFERASE/TRNA GUANINE-N 7 - -METHYLTRANSFERASE"/>
    <property type="match status" value="1"/>
</dbReference>
<gene>
    <name evidence="8" type="ORF">J1N51_07445</name>
</gene>
<dbReference type="PROSITE" id="PS51625">
    <property type="entry name" value="SAM_MT_TRMB"/>
    <property type="match status" value="1"/>
</dbReference>
<keyword evidence="6" id="KW-0949">S-adenosyl-L-methionine</keyword>
<evidence type="ECO:0000313" key="8">
    <source>
        <dbReference type="EMBL" id="QTH62617.1"/>
    </source>
</evidence>
<keyword evidence="7" id="KW-0819">tRNA processing</keyword>
<evidence type="ECO:0000256" key="3">
    <source>
        <dbReference type="ARBA" id="ARBA00011977"/>
    </source>
</evidence>
<dbReference type="RefSeq" id="WP_208829933.1">
    <property type="nucleotide sequence ID" value="NZ_CP072110.1"/>
</dbReference>
<dbReference type="GO" id="GO:0043527">
    <property type="term" value="C:tRNA methyltransferase complex"/>
    <property type="evidence" value="ECO:0007669"/>
    <property type="project" value="TreeGrafter"/>
</dbReference>
<dbReference type="EMBL" id="CP072110">
    <property type="protein sequence ID" value="QTH62617.1"/>
    <property type="molecule type" value="Genomic_DNA"/>
</dbReference>
<keyword evidence="9" id="KW-1185">Reference proteome</keyword>
<dbReference type="EC" id="2.1.1.33" evidence="3"/>
<keyword evidence="5" id="KW-0808">Transferase</keyword>
<reference evidence="8" key="1">
    <citation type="submission" date="2021-03" db="EMBL/GenBank/DDBJ databases">
        <title>Description of Psychrosphaera ytuae sp. nov. isolated from deep sea sediment of South China Sea.</title>
        <authorList>
            <person name="Zhang J."/>
            <person name="Xu X.-D."/>
        </authorList>
    </citation>
    <scope>NUCLEOTIDE SEQUENCE</scope>
    <source>
        <strain evidence="8">MTZ26</strain>
    </source>
</reference>
<dbReference type="Pfam" id="PF02390">
    <property type="entry name" value="Methyltransf_4"/>
    <property type="match status" value="1"/>
</dbReference>
<evidence type="ECO:0000256" key="6">
    <source>
        <dbReference type="ARBA" id="ARBA00022691"/>
    </source>
</evidence>
<dbReference type="KEGG" id="psym:J1N51_07445"/>
<dbReference type="SUPFAM" id="SSF53335">
    <property type="entry name" value="S-adenosyl-L-methionine-dependent methyltransferases"/>
    <property type="match status" value="1"/>
</dbReference>
<organism evidence="8 9">
    <name type="scientific">Psychrosphaera ytuae</name>
    <dbReference type="NCBI Taxonomy" id="2820710"/>
    <lineage>
        <taxon>Bacteria</taxon>
        <taxon>Pseudomonadati</taxon>
        <taxon>Pseudomonadota</taxon>
        <taxon>Gammaproteobacteria</taxon>
        <taxon>Alteromonadales</taxon>
        <taxon>Pseudoalteromonadaceae</taxon>
        <taxon>Psychrosphaera</taxon>
    </lineage>
</organism>
<dbReference type="GO" id="GO:0008176">
    <property type="term" value="F:tRNA (guanine(46)-N7)-methyltransferase activity"/>
    <property type="evidence" value="ECO:0007669"/>
    <property type="project" value="UniProtKB-EC"/>
</dbReference>
<evidence type="ECO:0000256" key="1">
    <source>
        <dbReference type="ARBA" id="ARBA00000142"/>
    </source>
</evidence>
<dbReference type="InterPro" id="IPR003358">
    <property type="entry name" value="tRNA_(Gua-N-7)_MeTrfase_Trmb"/>
</dbReference>
<protein>
    <recommendedName>
        <fullName evidence="3">tRNA (guanine(46)-N(7))-methyltransferase</fullName>
        <ecNumber evidence="3">2.1.1.33</ecNumber>
    </recommendedName>
</protein>
<dbReference type="PANTHER" id="PTHR23417:SF14">
    <property type="entry name" value="PENTACOTRIPEPTIDE-REPEAT REGION OF PRORP DOMAIN-CONTAINING PROTEIN"/>
    <property type="match status" value="1"/>
</dbReference>
<evidence type="ECO:0000256" key="2">
    <source>
        <dbReference type="ARBA" id="ARBA00003015"/>
    </source>
</evidence>
<name>A0A975D8T8_9GAMM</name>
<evidence type="ECO:0000256" key="7">
    <source>
        <dbReference type="ARBA" id="ARBA00022694"/>
    </source>
</evidence>
<dbReference type="InterPro" id="IPR029063">
    <property type="entry name" value="SAM-dependent_MTases_sf"/>
</dbReference>
<evidence type="ECO:0000313" key="9">
    <source>
        <dbReference type="Proteomes" id="UP000682739"/>
    </source>
</evidence>
<dbReference type="Proteomes" id="UP000682739">
    <property type="component" value="Chromosome"/>
</dbReference>
<comment type="function">
    <text evidence="2">Catalyzes the formation of N(7)-methylguanine at position 46 (m7G46) in tRNA.</text>
</comment>
<evidence type="ECO:0000256" key="4">
    <source>
        <dbReference type="ARBA" id="ARBA00022603"/>
    </source>
</evidence>